<dbReference type="EMBL" id="CM001884">
    <property type="protein sequence ID" value="EOY26223.1"/>
    <property type="molecule type" value="Genomic_DNA"/>
</dbReference>
<keyword evidence="3" id="KW-1185">Reference proteome</keyword>
<dbReference type="Proteomes" id="UP000026915">
    <property type="component" value="Chromosome 6"/>
</dbReference>
<accession>A0A061G9Z8</accession>
<proteinExistence type="predicted"/>
<dbReference type="AlphaFoldDB" id="A0A061G9Z8"/>
<gene>
    <name evidence="2" type="ORF">TCM_027661</name>
</gene>
<dbReference type="HOGENOM" id="CLU_1112958_0_0_1"/>
<dbReference type="InterPro" id="IPR005162">
    <property type="entry name" value="Retrotrans_gag_dom"/>
</dbReference>
<protein>
    <recommendedName>
        <fullName evidence="1">Retrotransposon gag domain-containing protein</fullName>
    </recommendedName>
</protein>
<sequence>MRLIDRPPIRLQKKNLQASTNLQIMTKEEEAKYLLEYVVRLVQSLHSSIRRLAIQVNNFEIKLPIIQMIQTSIQFGRSPNDDLNAYIVNFLEICDTFKHNGVTNDVIRLRLFPFSLRDKIKSWLNSLIASFISTRDDLAQKFLAKLFPPTKTANMWNGITSFVQFNPESLYEAWERTTIDATTSGALMDKSIDEAYDLLKEIAFNNYQWPCEKLVLRKVASVHELDGINAFTAQVTVLSKKFDTMDVHAI</sequence>
<evidence type="ECO:0000313" key="2">
    <source>
        <dbReference type="EMBL" id="EOY26223.1"/>
    </source>
</evidence>
<feature type="domain" description="Retrotransposon gag" evidence="1">
    <location>
        <begin position="110"/>
        <end position="179"/>
    </location>
</feature>
<organism evidence="2 3">
    <name type="scientific">Theobroma cacao</name>
    <name type="common">Cacao</name>
    <name type="synonym">Cocoa</name>
    <dbReference type="NCBI Taxonomy" id="3641"/>
    <lineage>
        <taxon>Eukaryota</taxon>
        <taxon>Viridiplantae</taxon>
        <taxon>Streptophyta</taxon>
        <taxon>Embryophyta</taxon>
        <taxon>Tracheophyta</taxon>
        <taxon>Spermatophyta</taxon>
        <taxon>Magnoliopsida</taxon>
        <taxon>eudicotyledons</taxon>
        <taxon>Gunneridae</taxon>
        <taxon>Pentapetalae</taxon>
        <taxon>rosids</taxon>
        <taxon>malvids</taxon>
        <taxon>Malvales</taxon>
        <taxon>Malvaceae</taxon>
        <taxon>Byttnerioideae</taxon>
        <taxon>Theobroma</taxon>
    </lineage>
</organism>
<dbReference type="eggNOG" id="KOG0017">
    <property type="taxonomic scope" value="Eukaryota"/>
</dbReference>
<evidence type="ECO:0000313" key="3">
    <source>
        <dbReference type="Proteomes" id="UP000026915"/>
    </source>
</evidence>
<dbReference type="OMA" id="WERTTID"/>
<dbReference type="Gramene" id="EOY26223">
    <property type="protein sequence ID" value="EOY26223"/>
    <property type="gene ID" value="TCM_027661"/>
</dbReference>
<name>A0A061G9Z8_THECC</name>
<dbReference type="PANTHER" id="PTHR33223">
    <property type="entry name" value="CCHC-TYPE DOMAIN-CONTAINING PROTEIN"/>
    <property type="match status" value="1"/>
</dbReference>
<dbReference type="Pfam" id="PF03732">
    <property type="entry name" value="Retrotrans_gag"/>
    <property type="match status" value="1"/>
</dbReference>
<evidence type="ECO:0000259" key="1">
    <source>
        <dbReference type="Pfam" id="PF03732"/>
    </source>
</evidence>
<dbReference type="PANTHER" id="PTHR33223:SF11">
    <property type="entry name" value="ELEMENT PROTEIN, PUTATIVE-RELATED"/>
    <property type="match status" value="1"/>
</dbReference>
<dbReference type="InParanoid" id="A0A061G9Z8"/>
<reference evidence="2 3" key="1">
    <citation type="journal article" date="2013" name="Genome Biol.">
        <title>The genome sequence of the most widely cultivated cacao type and its use to identify candidate genes regulating pod color.</title>
        <authorList>
            <person name="Motamayor J.C."/>
            <person name="Mockaitis K."/>
            <person name="Schmutz J."/>
            <person name="Haiminen N."/>
            <person name="Iii D.L."/>
            <person name="Cornejo O."/>
            <person name="Findley S.D."/>
            <person name="Zheng P."/>
            <person name="Utro F."/>
            <person name="Royaert S."/>
            <person name="Saski C."/>
            <person name="Jenkins J."/>
            <person name="Podicheti R."/>
            <person name="Zhao M."/>
            <person name="Scheffler B.E."/>
            <person name="Stack J.C."/>
            <person name="Feltus F.A."/>
            <person name="Mustiga G.M."/>
            <person name="Amores F."/>
            <person name="Phillips W."/>
            <person name="Marelli J.P."/>
            <person name="May G.D."/>
            <person name="Shapiro H."/>
            <person name="Ma J."/>
            <person name="Bustamante C.D."/>
            <person name="Schnell R.J."/>
            <person name="Main D."/>
            <person name="Gilbert D."/>
            <person name="Parida L."/>
            <person name="Kuhn D.N."/>
        </authorList>
    </citation>
    <scope>NUCLEOTIDE SEQUENCE [LARGE SCALE GENOMIC DNA]</scope>
    <source>
        <strain evidence="3">cv. Matina 1-6</strain>
    </source>
</reference>